<keyword evidence="1" id="KW-0378">Hydrolase</keyword>
<dbReference type="EMBL" id="LJUJ01000022">
    <property type="protein sequence ID" value="KPK62947.1"/>
    <property type="molecule type" value="Genomic_DNA"/>
</dbReference>
<gene>
    <name evidence="3" type="ORF">AMJ83_09335</name>
</gene>
<dbReference type="PROSITE" id="PS00893">
    <property type="entry name" value="NUDIX_BOX"/>
    <property type="match status" value="1"/>
</dbReference>
<evidence type="ECO:0000313" key="3">
    <source>
        <dbReference type="EMBL" id="KPK62947.1"/>
    </source>
</evidence>
<proteinExistence type="predicted"/>
<sequence>MKDAVAVVLKKGDKYLLIRRAKHGTAEDYWCPITGAVEHGETQAQAVVREAAEELGIRVRPIKKVWQCPTDDGDYVLHWWHACLVNDRIVVAPNEVKEYRWLTFEDMQRLEKMFDADRVFFKSIAQDLPDS</sequence>
<evidence type="ECO:0000259" key="2">
    <source>
        <dbReference type="PROSITE" id="PS51462"/>
    </source>
</evidence>
<protein>
    <recommendedName>
        <fullName evidence="2">Nudix hydrolase domain-containing protein</fullName>
    </recommendedName>
</protein>
<evidence type="ECO:0000256" key="1">
    <source>
        <dbReference type="ARBA" id="ARBA00022801"/>
    </source>
</evidence>
<dbReference type="AlphaFoldDB" id="A0A0S8FQC2"/>
<name>A0A0S8FQC2_UNCW3</name>
<feature type="domain" description="Nudix hydrolase" evidence="2">
    <location>
        <begin position="1"/>
        <end position="124"/>
    </location>
</feature>
<dbReference type="InterPro" id="IPR020084">
    <property type="entry name" value="NUDIX_hydrolase_CS"/>
</dbReference>
<accession>A0A0S8FQC2</accession>
<dbReference type="PANTHER" id="PTHR43736:SF1">
    <property type="entry name" value="DIHYDRONEOPTERIN TRIPHOSPHATE DIPHOSPHATASE"/>
    <property type="match status" value="1"/>
</dbReference>
<evidence type="ECO:0000313" key="4">
    <source>
        <dbReference type="Proteomes" id="UP000051373"/>
    </source>
</evidence>
<comment type="caution">
    <text evidence="3">The sequence shown here is derived from an EMBL/GenBank/DDBJ whole genome shotgun (WGS) entry which is preliminary data.</text>
</comment>
<reference evidence="3 4" key="1">
    <citation type="journal article" date="2015" name="Microbiome">
        <title>Genomic resolution of linkages in carbon, nitrogen, and sulfur cycling among widespread estuary sediment bacteria.</title>
        <authorList>
            <person name="Baker B.J."/>
            <person name="Lazar C.S."/>
            <person name="Teske A.P."/>
            <person name="Dick G.J."/>
        </authorList>
    </citation>
    <scope>NUCLEOTIDE SEQUENCE [LARGE SCALE GENOMIC DNA]</scope>
    <source>
        <strain evidence="3">SM23_42</strain>
    </source>
</reference>
<dbReference type="CDD" id="cd02883">
    <property type="entry name" value="NUDIX_Hydrolase"/>
    <property type="match status" value="1"/>
</dbReference>
<dbReference type="Pfam" id="PF00293">
    <property type="entry name" value="NUDIX"/>
    <property type="match status" value="1"/>
</dbReference>
<dbReference type="SUPFAM" id="SSF55811">
    <property type="entry name" value="Nudix"/>
    <property type="match status" value="1"/>
</dbReference>
<dbReference type="PANTHER" id="PTHR43736">
    <property type="entry name" value="ADP-RIBOSE PYROPHOSPHATASE"/>
    <property type="match status" value="1"/>
</dbReference>
<organism evidence="3 4">
    <name type="scientific">candidate division WOR_3 bacterium SM23_42</name>
    <dbReference type="NCBI Taxonomy" id="1703779"/>
    <lineage>
        <taxon>Bacteria</taxon>
        <taxon>Bacteria division WOR-3</taxon>
    </lineage>
</organism>
<dbReference type="PROSITE" id="PS51462">
    <property type="entry name" value="NUDIX"/>
    <property type="match status" value="1"/>
</dbReference>
<dbReference type="GO" id="GO:0016787">
    <property type="term" value="F:hydrolase activity"/>
    <property type="evidence" value="ECO:0007669"/>
    <property type="project" value="UniProtKB-KW"/>
</dbReference>
<dbReference type="InterPro" id="IPR015797">
    <property type="entry name" value="NUDIX_hydrolase-like_dom_sf"/>
</dbReference>
<dbReference type="Proteomes" id="UP000051373">
    <property type="component" value="Unassembled WGS sequence"/>
</dbReference>
<dbReference type="InterPro" id="IPR000086">
    <property type="entry name" value="NUDIX_hydrolase_dom"/>
</dbReference>
<dbReference type="Gene3D" id="3.90.79.10">
    <property type="entry name" value="Nucleoside Triphosphate Pyrophosphohydrolase"/>
    <property type="match status" value="1"/>
</dbReference>
<dbReference type="STRING" id="1703779.AMJ83_09335"/>